<comment type="similarity">
    <text evidence="2">Belongs to the TCTP family.</text>
</comment>
<dbReference type="InterPro" id="IPR018103">
    <property type="entry name" value="Translation_control_tumour_CS"/>
</dbReference>
<evidence type="ECO:0000313" key="4">
    <source>
        <dbReference type="EMBL" id="CAH1245736.1"/>
    </source>
</evidence>
<dbReference type="PANTHER" id="PTHR11991">
    <property type="entry name" value="TRANSLATIONALLY CONTROLLED TUMOR PROTEIN-RELATED"/>
    <property type="match status" value="1"/>
</dbReference>
<dbReference type="PROSITE" id="PS51797">
    <property type="entry name" value="TCTP_3"/>
    <property type="match status" value="1"/>
</dbReference>
<sequence length="216" mass="24492">MTSSSWNAGALRESSSLRNRRRSFFSGSSILTATRTCTRIRQHPAKMIIYKDIFSGDELFSDTYKINVIDDFIYEVEGKITTEKGGIDESVIGANASAEEAGEGLEEGAKTGCNIVLANRLNSITGYTKDDYKTYIKSYQKRILTWLQKNNPDRVAGFQAAAGPGMKKILKNFKNWEFFRGEKMDEDGMVALMDYREDGETPYMWFFKDGLEEEKV</sequence>
<dbReference type="PANTHER" id="PTHR11991:SF0">
    <property type="entry name" value="TRANSLATIONALLY-CONTROLLED TUMOR PROTEIN"/>
    <property type="match status" value="1"/>
</dbReference>
<dbReference type="InterPro" id="IPR011323">
    <property type="entry name" value="Mss4/transl-control_tumour"/>
</dbReference>
<dbReference type="Pfam" id="PF00838">
    <property type="entry name" value="TCTP"/>
    <property type="match status" value="1"/>
</dbReference>
<gene>
    <name evidence="4" type="primary">TPT1</name>
    <name evidence="4" type="ORF">BLAG_LOCUS7968</name>
</gene>
<proteinExistence type="inferred from homology"/>
<dbReference type="OrthoDB" id="10248936at2759"/>
<name>A0A8K0EA63_BRALA</name>
<feature type="domain" description="TCTP" evidence="3">
    <location>
        <begin position="47"/>
        <end position="216"/>
    </location>
</feature>
<dbReference type="PRINTS" id="PR01653">
    <property type="entry name" value="TCTPROTEIN"/>
</dbReference>
<reference evidence="4" key="1">
    <citation type="submission" date="2022-01" db="EMBL/GenBank/DDBJ databases">
        <authorList>
            <person name="Braso-Vives M."/>
        </authorList>
    </citation>
    <scope>NUCLEOTIDE SEQUENCE</scope>
</reference>
<keyword evidence="5" id="KW-1185">Reference proteome</keyword>
<dbReference type="Proteomes" id="UP000838412">
    <property type="component" value="Chromosome 14"/>
</dbReference>
<dbReference type="GO" id="GO:0005737">
    <property type="term" value="C:cytoplasm"/>
    <property type="evidence" value="ECO:0007669"/>
    <property type="project" value="TreeGrafter"/>
</dbReference>
<accession>A0A8K0EA63</accession>
<evidence type="ECO:0000259" key="3">
    <source>
        <dbReference type="PROSITE" id="PS51797"/>
    </source>
</evidence>
<dbReference type="InterPro" id="IPR034737">
    <property type="entry name" value="TCTP"/>
</dbReference>
<evidence type="ECO:0000256" key="2">
    <source>
        <dbReference type="PROSITE-ProRule" id="PRU01133"/>
    </source>
</evidence>
<dbReference type="Gene3D" id="2.170.150.10">
    <property type="entry name" value="Metal Binding Protein, Guanine Nucleotide Exchange Factor, Chain A"/>
    <property type="match status" value="1"/>
</dbReference>
<dbReference type="InterPro" id="IPR011057">
    <property type="entry name" value="Mss4-like_sf"/>
</dbReference>
<evidence type="ECO:0000256" key="1">
    <source>
        <dbReference type="ARBA" id="ARBA00014759"/>
    </source>
</evidence>
<evidence type="ECO:0000313" key="5">
    <source>
        <dbReference type="Proteomes" id="UP000838412"/>
    </source>
</evidence>
<organism evidence="4 5">
    <name type="scientific">Branchiostoma lanceolatum</name>
    <name type="common">Common lancelet</name>
    <name type="synonym">Amphioxus lanceolatum</name>
    <dbReference type="NCBI Taxonomy" id="7740"/>
    <lineage>
        <taxon>Eukaryota</taxon>
        <taxon>Metazoa</taxon>
        <taxon>Chordata</taxon>
        <taxon>Cephalochordata</taxon>
        <taxon>Leptocardii</taxon>
        <taxon>Amphioxiformes</taxon>
        <taxon>Branchiostomatidae</taxon>
        <taxon>Branchiostoma</taxon>
    </lineage>
</organism>
<dbReference type="InterPro" id="IPR018105">
    <property type="entry name" value="Translational_control_tumour_p"/>
</dbReference>
<dbReference type="PROSITE" id="PS01002">
    <property type="entry name" value="TCTP_1"/>
    <property type="match status" value="1"/>
</dbReference>
<dbReference type="EMBL" id="OV696699">
    <property type="protein sequence ID" value="CAH1245736.1"/>
    <property type="molecule type" value="Genomic_DNA"/>
</dbReference>
<dbReference type="GO" id="GO:0005509">
    <property type="term" value="F:calcium ion binding"/>
    <property type="evidence" value="ECO:0007669"/>
    <property type="project" value="TreeGrafter"/>
</dbReference>
<dbReference type="AlphaFoldDB" id="A0A8K0EA63"/>
<protein>
    <recommendedName>
        <fullName evidence="1">Translationally-controlled tumor protein homolog</fullName>
    </recommendedName>
</protein>
<dbReference type="SUPFAM" id="SSF51316">
    <property type="entry name" value="Mss4-like"/>
    <property type="match status" value="1"/>
</dbReference>
<dbReference type="FunFam" id="2.170.150.10:FF:000002">
    <property type="entry name" value="Translationally-controlled tumor protein homolog"/>
    <property type="match status" value="1"/>
</dbReference>